<keyword evidence="4" id="KW-1185">Reference proteome</keyword>
<gene>
    <name evidence="3" type="ORF">GOODEAATRI_022932</name>
</gene>
<sequence length="87" mass="9919">MPDSFEEVETLQEQTEGRTVQEMEDALAAKTQALEELSQELEEIRSAFGAEGMQQVKVVLLSFLLFFWVCCTTFYLETQKGLNETFG</sequence>
<protein>
    <submittedName>
        <fullName evidence="3">Uncharacterized protein</fullName>
    </submittedName>
</protein>
<accession>A0ABV0NMH4</accession>
<feature type="compositionally biased region" description="Acidic residues" evidence="1">
    <location>
        <begin position="1"/>
        <end position="10"/>
    </location>
</feature>
<evidence type="ECO:0000256" key="1">
    <source>
        <dbReference type="SAM" id="MobiDB-lite"/>
    </source>
</evidence>
<evidence type="ECO:0000313" key="3">
    <source>
        <dbReference type="EMBL" id="MEQ2172613.1"/>
    </source>
</evidence>
<evidence type="ECO:0000256" key="2">
    <source>
        <dbReference type="SAM" id="Phobius"/>
    </source>
</evidence>
<name>A0ABV0NMH4_9TELE</name>
<dbReference type="Proteomes" id="UP001476798">
    <property type="component" value="Unassembled WGS sequence"/>
</dbReference>
<feature type="transmembrane region" description="Helical" evidence="2">
    <location>
        <begin position="58"/>
        <end position="76"/>
    </location>
</feature>
<comment type="caution">
    <text evidence="3">The sequence shown here is derived from an EMBL/GenBank/DDBJ whole genome shotgun (WGS) entry which is preliminary data.</text>
</comment>
<keyword evidence="2" id="KW-1133">Transmembrane helix</keyword>
<keyword evidence="2" id="KW-0812">Transmembrane</keyword>
<organism evidence="3 4">
    <name type="scientific">Goodea atripinnis</name>
    <dbReference type="NCBI Taxonomy" id="208336"/>
    <lineage>
        <taxon>Eukaryota</taxon>
        <taxon>Metazoa</taxon>
        <taxon>Chordata</taxon>
        <taxon>Craniata</taxon>
        <taxon>Vertebrata</taxon>
        <taxon>Euteleostomi</taxon>
        <taxon>Actinopterygii</taxon>
        <taxon>Neopterygii</taxon>
        <taxon>Teleostei</taxon>
        <taxon>Neoteleostei</taxon>
        <taxon>Acanthomorphata</taxon>
        <taxon>Ovalentaria</taxon>
        <taxon>Atherinomorphae</taxon>
        <taxon>Cyprinodontiformes</taxon>
        <taxon>Goodeidae</taxon>
        <taxon>Goodea</taxon>
    </lineage>
</organism>
<dbReference type="EMBL" id="JAHRIO010042383">
    <property type="protein sequence ID" value="MEQ2172613.1"/>
    <property type="molecule type" value="Genomic_DNA"/>
</dbReference>
<evidence type="ECO:0000313" key="4">
    <source>
        <dbReference type="Proteomes" id="UP001476798"/>
    </source>
</evidence>
<feature type="region of interest" description="Disordered" evidence="1">
    <location>
        <begin position="1"/>
        <end position="21"/>
    </location>
</feature>
<proteinExistence type="predicted"/>
<keyword evidence="2" id="KW-0472">Membrane</keyword>
<reference evidence="3 4" key="1">
    <citation type="submission" date="2021-06" db="EMBL/GenBank/DDBJ databases">
        <authorList>
            <person name="Palmer J.M."/>
        </authorList>
    </citation>
    <scope>NUCLEOTIDE SEQUENCE [LARGE SCALE GENOMIC DNA]</scope>
    <source>
        <strain evidence="3 4">GA_2019</strain>
        <tissue evidence="3">Muscle</tissue>
    </source>
</reference>